<dbReference type="STRING" id="1458275.AZ34_07960"/>
<dbReference type="Pfam" id="PF13720">
    <property type="entry name" value="Acetyltransf_11"/>
    <property type="match status" value="1"/>
</dbReference>
<dbReference type="GO" id="GO:0008780">
    <property type="term" value="F:acyl-[acyl-carrier-protein]-UDP-N-acetylglucosamine O-acyltransferase activity"/>
    <property type="evidence" value="ECO:0007669"/>
    <property type="project" value="UniProtKB-UniRule"/>
</dbReference>
<dbReference type="EC" id="2.3.1.129" evidence="7"/>
<dbReference type="PANTHER" id="PTHR43480:SF1">
    <property type="entry name" value="ACYL-[ACYL-CARRIER-PROTEIN]--UDP-N-ACETYLGLUCOSAMINE O-ACYLTRANSFERASE, MITOCHONDRIAL-RELATED"/>
    <property type="match status" value="1"/>
</dbReference>
<comment type="similarity">
    <text evidence="7">Belongs to the transferase hexapeptide repeat family. LpxA subfamily.</text>
</comment>
<dbReference type="OrthoDB" id="9807278at2"/>
<name>A0A016XGK4_9BURK</name>
<evidence type="ECO:0000313" key="10">
    <source>
        <dbReference type="Proteomes" id="UP000023268"/>
    </source>
</evidence>
<proteinExistence type="inferred from homology"/>
<protein>
    <recommendedName>
        <fullName evidence="7">Acyl-[acyl-carrier-protein]--UDP-N-acetylglucosamine O-acyltransferase</fullName>
        <shortName evidence="7">UDP-N-acetylglucosamine acyltransferase</shortName>
        <ecNumber evidence="7">2.3.1.129</ecNumber>
    </recommendedName>
</protein>
<accession>A0A016XGK4</accession>
<dbReference type="PIRSF" id="PIRSF000456">
    <property type="entry name" value="UDP-GlcNAc_acltr"/>
    <property type="match status" value="1"/>
</dbReference>
<keyword evidence="1 7" id="KW-0444">Lipid biosynthesis</keyword>
<dbReference type="GO" id="GO:0005737">
    <property type="term" value="C:cytoplasm"/>
    <property type="evidence" value="ECO:0007669"/>
    <property type="project" value="UniProtKB-SubCell"/>
</dbReference>
<comment type="catalytic activity">
    <reaction evidence="7">
        <text>a (3R)-hydroxyacyl-[ACP] + UDP-N-acetyl-alpha-D-glucosamine = a UDP-3-O-[(3R)-3-hydroxyacyl]-N-acetyl-alpha-D-glucosamine + holo-[ACP]</text>
        <dbReference type="Rhea" id="RHEA:67812"/>
        <dbReference type="Rhea" id="RHEA-COMP:9685"/>
        <dbReference type="Rhea" id="RHEA-COMP:9945"/>
        <dbReference type="ChEBI" id="CHEBI:57705"/>
        <dbReference type="ChEBI" id="CHEBI:64479"/>
        <dbReference type="ChEBI" id="CHEBI:78827"/>
        <dbReference type="ChEBI" id="CHEBI:173225"/>
        <dbReference type="EC" id="2.3.1.129"/>
    </reaction>
</comment>
<keyword evidence="2 7" id="KW-0441">Lipid A biosynthesis</keyword>
<evidence type="ECO:0000259" key="8">
    <source>
        <dbReference type="Pfam" id="PF13720"/>
    </source>
</evidence>
<comment type="pathway">
    <text evidence="7">Glycolipid biosynthesis; lipid IV(A) biosynthesis; lipid IV(A) from (3R)-3-hydroxytetradecanoyl-[acyl-carrier-protein] and UDP-N-acetyl-alpha-D-glucosamine: step 1/6.</text>
</comment>
<dbReference type="NCBIfam" id="NF003657">
    <property type="entry name" value="PRK05289.1"/>
    <property type="match status" value="1"/>
</dbReference>
<evidence type="ECO:0000313" key="9">
    <source>
        <dbReference type="EMBL" id="EYC51015.1"/>
    </source>
</evidence>
<comment type="caution">
    <text evidence="9">The sequence shown here is derived from an EMBL/GenBank/DDBJ whole genome shotgun (WGS) entry which is preliminary data.</text>
</comment>
<organism evidence="9 10">
    <name type="scientific">Hylemonella gracilis str. Niagara R</name>
    <dbReference type="NCBI Taxonomy" id="1458275"/>
    <lineage>
        <taxon>Bacteria</taxon>
        <taxon>Pseudomonadati</taxon>
        <taxon>Pseudomonadota</taxon>
        <taxon>Betaproteobacteria</taxon>
        <taxon>Burkholderiales</taxon>
        <taxon>Comamonadaceae</taxon>
        <taxon>Hylemonella</taxon>
    </lineage>
</organism>
<keyword evidence="4 7" id="KW-0677">Repeat</keyword>
<keyword evidence="6 7" id="KW-0012">Acyltransferase</keyword>
<gene>
    <name evidence="7" type="primary">lpxA</name>
    <name evidence="9" type="ORF">AZ34_07960</name>
</gene>
<dbReference type="HAMAP" id="MF_00387">
    <property type="entry name" value="LpxA"/>
    <property type="match status" value="1"/>
</dbReference>
<comment type="function">
    <text evidence="7">Involved in the biosynthesis of lipid A, a phosphorylated glycolipid that anchors the lipopolysaccharide to the outer membrane of the cell.</text>
</comment>
<dbReference type="PANTHER" id="PTHR43480">
    <property type="entry name" value="ACYL-[ACYL-CARRIER-PROTEIN]--UDP-N-ACETYLGLUCOSAMINE O-ACYLTRANSFERASE"/>
    <property type="match status" value="1"/>
</dbReference>
<evidence type="ECO:0000256" key="5">
    <source>
        <dbReference type="ARBA" id="ARBA00023098"/>
    </source>
</evidence>
<feature type="domain" description="UDP N-acetylglucosamine O-acyltransferase C-terminal" evidence="8">
    <location>
        <begin position="176"/>
        <end position="260"/>
    </location>
</feature>
<dbReference type="SUPFAM" id="SSF51161">
    <property type="entry name" value="Trimeric LpxA-like enzymes"/>
    <property type="match status" value="1"/>
</dbReference>
<dbReference type="InterPro" id="IPR011004">
    <property type="entry name" value="Trimer_LpxA-like_sf"/>
</dbReference>
<dbReference type="GO" id="GO:0009245">
    <property type="term" value="P:lipid A biosynthetic process"/>
    <property type="evidence" value="ECO:0007669"/>
    <property type="project" value="UniProtKB-UniRule"/>
</dbReference>
<dbReference type="RefSeq" id="WP_035606749.1">
    <property type="nucleotide sequence ID" value="NZ_JEMG01000001.1"/>
</dbReference>
<keyword evidence="3 7" id="KW-0808">Transferase</keyword>
<dbReference type="UniPathway" id="UPA00359">
    <property type="reaction ID" value="UER00477"/>
</dbReference>
<reference evidence="9 10" key="1">
    <citation type="submission" date="2014-02" db="EMBL/GenBank/DDBJ databases">
        <title>Draft Genome of Hylemonella gracilis isolated from the Niagara River.</title>
        <authorList>
            <person name="Pawlowski D.R."/>
            <person name="Koudelka G.B."/>
        </authorList>
    </citation>
    <scope>NUCLEOTIDE SEQUENCE [LARGE SCALE GENOMIC DNA]</scope>
    <source>
        <strain evidence="9 10">Niagara R</strain>
    </source>
</reference>
<evidence type="ECO:0000256" key="3">
    <source>
        <dbReference type="ARBA" id="ARBA00022679"/>
    </source>
</evidence>
<comment type="subcellular location">
    <subcellularLocation>
        <location evidence="7">Cytoplasm</location>
    </subcellularLocation>
</comment>
<evidence type="ECO:0000256" key="6">
    <source>
        <dbReference type="ARBA" id="ARBA00023315"/>
    </source>
</evidence>
<dbReference type="GO" id="GO:0016020">
    <property type="term" value="C:membrane"/>
    <property type="evidence" value="ECO:0007669"/>
    <property type="project" value="GOC"/>
</dbReference>
<dbReference type="Proteomes" id="UP000023268">
    <property type="component" value="Unassembled WGS sequence"/>
</dbReference>
<evidence type="ECO:0000256" key="2">
    <source>
        <dbReference type="ARBA" id="ARBA00022556"/>
    </source>
</evidence>
<dbReference type="Gene3D" id="1.20.1180.10">
    <property type="entry name" value="Udp N-acetylglucosamine O-acyltransferase, C-terminal domain"/>
    <property type="match status" value="1"/>
</dbReference>
<dbReference type="EMBL" id="JEMG01000001">
    <property type="protein sequence ID" value="EYC51015.1"/>
    <property type="molecule type" value="Genomic_DNA"/>
</dbReference>
<dbReference type="Gene3D" id="2.160.10.10">
    <property type="entry name" value="Hexapeptide repeat proteins"/>
    <property type="match status" value="1"/>
</dbReference>
<dbReference type="InterPro" id="IPR001451">
    <property type="entry name" value="Hexapep"/>
</dbReference>
<dbReference type="AlphaFoldDB" id="A0A016XGK4"/>
<dbReference type="CDD" id="cd03351">
    <property type="entry name" value="LbH_UDP-GlcNAc_AT"/>
    <property type="match status" value="1"/>
</dbReference>
<evidence type="ECO:0000256" key="7">
    <source>
        <dbReference type="HAMAP-Rule" id="MF_00387"/>
    </source>
</evidence>
<keyword evidence="5 7" id="KW-0443">Lipid metabolism</keyword>
<dbReference type="InterPro" id="IPR037157">
    <property type="entry name" value="Acetyltransf_C_sf"/>
</dbReference>
<dbReference type="InterPro" id="IPR010137">
    <property type="entry name" value="Lipid_A_LpxA"/>
</dbReference>
<comment type="subunit">
    <text evidence="7">Homotrimer.</text>
</comment>
<dbReference type="Pfam" id="PF00132">
    <property type="entry name" value="Hexapep"/>
    <property type="match status" value="1"/>
</dbReference>
<dbReference type="InterPro" id="IPR029098">
    <property type="entry name" value="Acetyltransf_C"/>
</dbReference>
<evidence type="ECO:0000256" key="1">
    <source>
        <dbReference type="ARBA" id="ARBA00022516"/>
    </source>
</evidence>
<dbReference type="NCBIfam" id="TIGR01852">
    <property type="entry name" value="lipid_A_lpxA"/>
    <property type="match status" value="1"/>
</dbReference>
<keyword evidence="7" id="KW-0963">Cytoplasm</keyword>
<sequence>MSRIHPTAIIDPKAELDTTVEVGPYAVIGPNVKIGAGTQVGPHCVVEGHTTIGRDNQFFQFGSIGAAPQDKKYAGEPTELRIGDRNVIREFCTFNTGTTQDAGVTQIGNDNWIMAYVHVAHDCVIGDHSTIANNATFAGHVRVGDWVTVGGLTGVLQRMRIGAHAMVGFASHINKDVPPFMVVDGHPLEVRGVNLTGLKRREFSDTRVRAIREMHKLLYRQDLTLEQSRAGIQALAQISSEVAADVALMDDFLASSAAGIAR</sequence>
<dbReference type="eggNOG" id="COG1043">
    <property type="taxonomic scope" value="Bacteria"/>
</dbReference>
<evidence type="ECO:0000256" key="4">
    <source>
        <dbReference type="ARBA" id="ARBA00022737"/>
    </source>
</evidence>